<dbReference type="RefSeq" id="WP_144067791.1">
    <property type="nucleotide sequence ID" value="NZ_CP041636.1"/>
</dbReference>
<dbReference type="KEGG" id="fer:FNB15_05760"/>
<dbReference type="Proteomes" id="UP000317496">
    <property type="component" value="Chromosome"/>
</dbReference>
<sequence length="290" mass="31412">MTGNLFCFGLGFSAKVLAAQLHAEGWGVTGTSRSLEKAADIAVLGYDSHVFDGMAPLSDASVLLPATHVLISVPADDDADAVLRWHGADIAKLPNLKWLGYLSTTGVYGDAGGNWVDETTPVSPNQGRSKRRAEAEAGWLRLQAEHGVPVHVFRLAGIYGPGRNQLEGVKRGTAHRIVKPGQVFCRIHVEDIAQVLRASMTKFNPGAIYNLADDEPAPPQDVVAYAADLLKLPRPPEVPFDQAQLSPMAASFYADSRRVRNDRIKFELGVALKYPTYREGLQSLLRGMGN</sequence>
<keyword evidence="1" id="KW-0520">NAD</keyword>
<dbReference type="Pfam" id="PF01370">
    <property type="entry name" value="Epimerase"/>
    <property type="match status" value="1"/>
</dbReference>
<dbReference type="SUPFAM" id="SSF51735">
    <property type="entry name" value="NAD(P)-binding Rossmann-fold domains"/>
    <property type="match status" value="1"/>
</dbReference>
<evidence type="ECO:0000259" key="2">
    <source>
        <dbReference type="Pfam" id="PF01370"/>
    </source>
</evidence>
<keyword evidence="4" id="KW-1185">Reference proteome</keyword>
<evidence type="ECO:0000256" key="1">
    <source>
        <dbReference type="ARBA" id="ARBA00023027"/>
    </source>
</evidence>
<evidence type="ECO:0000313" key="4">
    <source>
        <dbReference type="Proteomes" id="UP000317496"/>
    </source>
</evidence>
<organism evidence="3 4">
    <name type="scientific">Ferrovibrio terrae</name>
    <dbReference type="NCBI Taxonomy" id="2594003"/>
    <lineage>
        <taxon>Bacteria</taxon>
        <taxon>Pseudomonadati</taxon>
        <taxon>Pseudomonadota</taxon>
        <taxon>Alphaproteobacteria</taxon>
        <taxon>Rhodospirillales</taxon>
        <taxon>Rhodospirillaceae</taxon>
        <taxon>Ferrovibrio</taxon>
    </lineage>
</organism>
<gene>
    <name evidence="3" type="ORF">FNB15_05760</name>
</gene>
<dbReference type="InterPro" id="IPR001509">
    <property type="entry name" value="Epimerase_deHydtase"/>
</dbReference>
<protein>
    <submittedName>
        <fullName evidence="3">SDR family oxidoreductase</fullName>
    </submittedName>
</protein>
<proteinExistence type="predicted"/>
<dbReference type="EMBL" id="CP041636">
    <property type="protein sequence ID" value="QDO96810.1"/>
    <property type="molecule type" value="Genomic_DNA"/>
</dbReference>
<dbReference type="InterPro" id="IPR036291">
    <property type="entry name" value="NAD(P)-bd_dom_sf"/>
</dbReference>
<dbReference type="Gene3D" id="3.40.50.720">
    <property type="entry name" value="NAD(P)-binding Rossmann-like Domain"/>
    <property type="match status" value="1"/>
</dbReference>
<dbReference type="OrthoDB" id="9808276at2"/>
<evidence type="ECO:0000313" key="3">
    <source>
        <dbReference type="EMBL" id="QDO96810.1"/>
    </source>
</evidence>
<dbReference type="AlphaFoldDB" id="A0A516GZP6"/>
<reference evidence="3 4" key="1">
    <citation type="submission" date="2019-07" db="EMBL/GenBank/DDBJ databases">
        <title>Genome sequencing for Ferrovibrio sp. K5.</title>
        <authorList>
            <person name="Park S.-J."/>
        </authorList>
    </citation>
    <scope>NUCLEOTIDE SEQUENCE [LARGE SCALE GENOMIC DNA]</scope>
    <source>
        <strain evidence="3 4">K5</strain>
    </source>
</reference>
<feature type="domain" description="NAD-dependent epimerase/dehydratase" evidence="2">
    <location>
        <begin position="95"/>
        <end position="211"/>
    </location>
</feature>
<name>A0A516GZP6_9PROT</name>
<accession>A0A516GZP6</accession>
<dbReference type="CDD" id="cd05266">
    <property type="entry name" value="SDR_a4"/>
    <property type="match status" value="1"/>
</dbReference>
<dbReference type="PANTHER" id="PTHR43574">
    <property type="entry name" value="EPIMERASE-RELATED"/>
    <property type="match status" value="1"/>
</dbReference>